<dbReference type="InterPro" id="IPR015421">
    <property type="entry name" value="PyrdxlP-dep_Trfase_major"/>
</dbReference>
<dbReference type="AlphaFoldDB" id="A0A919A7U9"/>
<dbReference type="GO" id="GO:0019346">
    <property type="term" value="P:transsulfuration"/>
    <property type="evidence" value="ECO:0007669"/>
    <property type="project" value="InterPro"/>
</dbReference>
<evidence type="ECO:0000256" key="2">
    <source>
        <dbReference type="ARBA" id="ARBA00009077"/>
    </source>
</evidence>
<accession>A0A919A7U9</accession>
<reference evidence="7" key="2">
    <citation type="submission" date="2020-09" db="EMBL/GenBank/DDBJ databases">
        <authorList>
            <person name="Sun Q."/>
            <person name="Ohkuma M."/>
        </authorList>
    </citation>
    <scope>NUCLEOTIDE SEQUENCE</scope>
    <source>
        <strain evidence="7">JCM 4477</strain>
    </source>
</reference>
<evidence type="ECO:0000313" key="8">
    <source>
        <dbReference type="Proteomes" id="UP000630718"/>
    </source>
</evidence>
<dbReference type="Pfam" id="PF01053">
    <property type="entry name" value="Cys_Met_Meta_PP"/>
    <property type="match status" value="1"/>
</dbReference>
<dbReference type="CDD" id="cd00614">
    <property type="entry name" value="CGS_like"/>
    <property type="match status" value="1"/>
</dbReference>
<keyword evidence="8" id="KW-1185">Reference proteome</keyword>
<dbReference type="Gene3D" id="3.40.640.10">
    <property type="entry name" value="Type I PLP-dependent aspartate aminotransferase-like (Major domain)"/>
    <property type="match status" value="1"/>
</dbReference>
<evidence type="ECO:0000313" key="7">
    <source>
        <dbReference type="EMBL" id="GHE90454.1"/>
    </source>
</evidence>
<dbReference type="FunFam" id="3.90.1150.10:FF:000188">
    <property type="entry name" value="Dubious cystathionine gamma-lyase"/>
    <property type="match status" value="1"/>
</dbReference>
<dbReference type="InterPro" id="IPR015422">
    <property type="entry name" value="PyrdxlP-dep_Trfase_small"/>
</dbReference>
<dbReference type="PANTHER" id="PTHR11808">
    <property type="entry name" value="TRANS-SULFURATION ENZYME FAMILY MEMBER"/>
    <property type="match status" value="1"/>
</dbReference>
<dbReference type="GO" id="GO:0004123">
    <property type="term" value="F:cystathionine gamma-lyase activity"/>
    <property type="evidence" value="ECO:0007669"/>
    <property type="project" value="TreeGrafter"/>
</dbReference>
<dbReference type="NCBIfam" id="NF005758">
    <property type="entry name" value="PRK07582.1"/>
    <property type="match status" value="1"/>
</dbReference>
<dbReference type="InterPro" id="IPR054542">
    <property type="entry name" value="Cys_met_metab_PP"/>
</dbReference>
<dbReference type="GO" id="GO:0019343">
    <property type="term" value="P:cysteine biosynthetic process via cystathionine"/>
    <property type="evidence" value="ECO:0007669"/>
    <property type="project" value="TreeGrafter"/>
</dbReference>
<evidence type="ECO:0000256" key="6">
    <source>
        <dbReference type="SAM" id="MobiDB-lite"/>
    </source>
</evidence>
<dbReference type="RefSeq" id="WP_229910218.1">
    <property type="nucleotide sequence ID" value="NZ_BNBI01000002.1"/>
</dbReference>
<name>A0A919A7U9_9ACTN</name>
<proteinExistence type="inferred from homology"/>
<dbReference type="InterPro" id="IPR015424">
    <property type="entry name" value="PyrdxlP-dep_Trfase"/>
</dbReference>
<comment type="caution">
    <text evidence="7">The sequence shown here is derived from an EMBL/GenBank/DDBJ whole genome shotgun (WGS) entry which is preliminary data.</text>
</comment>
<evidence type="ECO:0000256" key="5">
    <source>
        <dbReference type="RuleBase" id="RU362118"/>
    </source>
</evidence>
<dbReference type="PANTHER" id="PTHR11808:SF85">
    <property type="entry name" value="CYSTATHIONINE GAMMA-LYASE-RELATED"/>
    <property type="match status" value="1"/>
</dbReference>
<comment type="similarity">
    <text evidence="2 5">Belongs to the trans-sulfuration enzymes family.</text>
</comment>
<reference evidence="7" key="1">
    <citation type="journal article" date="2014" name="Int. J. Syst. Evol. Microbiol.">
        <title>Complete genome sequence of Corynebacterium casei LMG S-19264T (=DSM 44701T), isolated from a smear-ripened cheese.</title>
        <authorList>
            <consortium name="US DOE Joint Genome Institute (JGI-PGF)"/>
            <person name="Walter F."/>
            <person name="Albersmeier A."/>
            <person name="Kalinowski J."/>
            <person name="Ruckert C."/>
        </authorList>
    </citation>
    <scope>NUCLEOTIDE SEQUENCE</scope>
    <source>
        <strain evidence="7">JCM 4477</strain>
    </source>
</reference>
<dbReference type="InterPro" id="IPR000277">
    <property type="entry name" value="Cys/Met-Metab_PyrdxlP-dep_enz"/>
</dbReference>
<dbReference type="GO" id="GO:0030170">
    <property type="term" value="F:pyridoxal phosphate binding"/>
    <property type="evidence" value="ECO:0007669"/>
    <property type="project" value="InterPro"/>
</dbReference>
<evidence type="ECO:0000256" key="3">
    <source>
        <dbReference type="ARBA" id="ARBA00022898"/>
    </source>
</evidence>
<dbReference type="PROSITE" id="PS00868">
    <property type="entry name" value="CYS_MET_METAB_PP"/>
    <property type="match status" value="1"/>
</dbReference>
<gene>
    <name evidence="7" type="primary">cysA</name>
    <name evidence="7" type="ORF">GCM10018772_12940</name>
</gene>
<feature type="compositionally biased region" description="Low complexity" evidence="6">
    <location>
        <begin position="19"/>
        <end position="45"/>
    </location>
</feature>
<feature type="region of interest" description="Disordered" evidence="6">
    <location>
        <begin position="1"/>
        <end position="55"/>
    </location>
</feature>
<organism evidence="7 8">
    <name type="scientific">Streptomyces fumanus</name>
    <dbReference type="NCBI Taxonomy" id="67302"/>
    <lineage>
        <taxon>Bacteria</taxon>
        <taxon>Bacillati</taxon>
        <taxon>Actinomycetota</taxon>
        <taxon>Actinomycetes</taxon>
        <taxon>Kitasatosporales</taxon>
        <taxon>Streptomycetaceae</taxon>
        <taxon>Streptomyces</taxon>
    </lineage>
</organism>
<dbReference type="EMBL" id="BNBI01000002">
    <property type="protein sequence ID" value="GHE90454.1"/>
    <property type="molecule type" value="Genomic_DNA"/>
</dbReference>
<evidence type="ECO:0000256" key="1">
    <source>
        <dbReference type="ARBA" id="ARBA00001933"/>
    </source>
</evidence>
<sequence length="419" mass="44097">MSDSATSGRASGDGERGAADGAETTPHQAAVPPRTAALPRAAALAQGAGDGTRAVRAGLPEPVKHEPTLPGPVFAAHFHLPGDPTGPYTYGRDENPTWTLLESAIGELEAPGRDDVETLVFASGMAAISSVLFSQVRAGDAVVLPNDGYQALPLARAQLEAYGVEVRTAPTGGDAQLDLLDGAKLLWIESPSNPGLDVCDIRRLVDAAHARGALVAVDNTLATPLGQRPLELGADFSVASGTKQLTGHGDILLGYVVGRGGEAMTAVRRWRKIVGAIPGPMEAWLAHRSIATLQMRVDRQDATALRVAEALRERPEVTGLRYPGLPDDPSHKIAAQQMRRFGCVVSFTLPTRARADRFLDALRLVDDATSFGGVRSTAERRGRWGGDAVPEGFIRLSVGAEDPDDLVADLLRALDASAD</sequence>
<evidence type="ECO:0000256" key="4">
    <source>
        <dbReference type="PIRSR" id="PIRSR001434-2"/>
    </source>
</evidence>
<dbReference type="SUPFAM" id="SSF53383">
    <property type="entry name" value="PLP-dependent transferases"/>
    <property type="match status" value="1"/>
</dbReference>
<dbReference type="GO" id="GO:0005737">
    <property type="term" value="C:cytoplasm"/>
    <property type="evidence" value="ECO:0007669"/>
    <property type="project" value="TreeGrafter"/>
</dbReference>
<dbReference type="PIRSF" id="PIRSF001434">
    <property type="entry name" value="CGS"/>
    <property type="match status" value="1"/>
</dbReference>
<comment type="cofactor">
    <cofactor evidence="1 5">
        <name>pyridoxal 5'-phosphate</name>
        <dbReference type="ChEBI" id="CHEBI:597326"/>
    </cofactor>
</comment>
<feature type="modified residue" description="N6-(pyridoxal phosphate)lysine" evidence="4">
    <location>
        <position position="243"/>
    </location>
</feature>
<protein>
    <submittedName>
        <fullName evidence="7">Cystathionine gamma-lyase</fullName>
    </submittedName>
</protein>
<dbReference type="FunFam" id="3.40.640.10:FF:000085">
    <property type="entry name" value="Cystathionine gamma-lyase"/>
    <property type="match status" value="1"/>
</dbReference>
<keyword evidence="3 4" id="KW-0663">Pyridoxal phosphate</keyword>
<dbReference type="Gene3D" id="3.90.1150.10">
    <property type="entry name" value="Aspartate Aminotransferase, domain 1"/>
    <property type="match status" value="1"/>
</dbReference>
<dbReference type="Proteomes" id="UP000630718">
    <property type="component" value="Unassembled WGS sequence"/>
</dbReference>